<dbReference type="Pfam" id="PF12697">
    <property type="entry name" value="Abhydrolase_6"/>
    <property type="match status" value="1"/>
</dbReference>
<dbReference type="RefSeq" id="WP_220194768.1">
    <property type="nucleotide sequence ID" value="NZ_BNJF01000001.1"/>
</dbReference>
<protein>
    <submittedName>
        <fullName evidence="2">Alpha/beta hydrolase</fullName>
    </submittedName>
</protein>
<reference evidence="2" key="1">
    <citation type="submission" date="2020-10" db="EMBL/GenBank/DDBJ databases">
        <title>Taxonomic study of unclassified bacteria belonging to the class Ktedonobacteria.</title>
        <authorList>
            <person name="Yabe S."/>
            <person name="Wang C.M."/>
            <person name="Zheng Y."/>
            <person name="Sakai Y."/>
            <person name="Cavaletti L."/>
            <person name="Monciardini P."/>
            <person name="Donadio S."/>
        </authorList>
    </citation>
    <scope>NUCLEOTIDE SEQUENCE</scope>
    <source>
        <strain evidence="2">SOSP1-1</strain>
    </source>
</reference>
<dbReference type="InterPro" id="IPR050266">
    <property type="entry name" value="AB_hydrolase_sf"/>
</dbReference>
<dbReference type="AlphaFoldDB" id="A0A8J3HWL5"/>
<dbReference type="PRINTS" id="PR00111">
    <property type="entry name" value="ABHYDROLASE"/>
</dbReference>
<keyword evidence="3" id="KW-1185">Reference proteome</keyword>
<evidence type="ECO:0000313" key="3">
    <source>
        <dbReference type="Proteomes" id="UP000612362"/>
    </source>
</evidence>
<evidence type="ECO:0000259" key="1">
    <source>
        <dbReference type="Pfam" id="PF12697"/>
    </source>
</evidence>
<dbReference type="InterPro" id="IPR000073">
    <property type="entry name" value="AB_hydrolase_1"/>
</dbReference>
<proteinExistence type="predicted"/>
<keyword evidence="2" id="KW-0378">Hydrolase</keyword>
<dbReference type="Gene3D" id="3.40.50.1820">
    <property type="entry name" value="alpha/beta hydrolase"/>
    <property type="match status" value="1"/>
</dbReference>
<dbReference type="EMBL" id="BNJF01000001">
    <property type="protein sequence ID" value="GHO45437.1"/>
    <property type="molecule type" value="Genomic_DNA"/>
</dbReference>
<dbReference type="SUPFAM" id="SSF53474">
    <property type="entry name" value="alpha/beta-Hydrolases"/>
    <property type="match status" value="1"/>
</dbReference>
<dbReference type="InterPro" id="IPR029058">
    <property type="entry name" value="AB_hydrolase_fold"/>
</dbReference>
<feature type="domain" description="AB hydrolase-1" evidence="1">
    <location>
        <begin position="4"/>
        <end position="228"/>
    </location>
</feature>
<evidence type="ECO:0000313" key="2">
    <source>
        <dbReference type="EMBL" id="GHO45437.1"/>
    </source>
</evidence>
<dbReference type="GO" id="GO:0016787">
    <property type="term" value="F:hydrolase activity"/>
    <property type="evidence" value="ECO:0007669"/>
    <property type="project" value="UniProtKB-KW"/>
</dbReference>
<accession>A0A8J3HWL5</accession>
<organism evidence="2 3">
    <name type="scientific">Ktedonospora formicarum</name>
    <dbReference type="NCBI Taxonomy" id="2778364"/>
    <lineage>
        <taxon>Bacteria</taxon>
        <taxon>Bacillati</taxon>
        <taxon>Chloroflexota</taxon>
        <taxon>Ktedonobacteria</taxon>
        <taxon>Ktedonobacterales</taxon>
        <taxon>Ktedonobacteraceae</taxon>
        <taxon>Ktedonospora</taxon>
    </lineage>
</organism>
<gene>
    <name evidence="2" type="ORF">KSX_36000</name>
</gene>
<name>A0A8J3HWL5_9CHLR</name>
<dbReference type="Proteomes" id="UP000612362">
    <property type="component" value="Unassembled WGS sequence"/>
</dbReference>
<sequence length="241" mass="26520">MRPLIFIHGSGDNASVWHAQHAYFRRGKEQVVALDLPGHGSRPDTLPYETNVLNYAQATYSIIKEELGLQQPVVVGHSLGGAIALTLAAMHGPELAGLVLVGSGARLRVHPALLEEARSTPVEACQRLTELALTPAHITALAPSLLGKKDPNDRNMLYRDLSACNTFDIMAQLPEITLPTLIICGEEDRLTPPKYSTYLQQHLSRSTLRILPDAGHYVMYEQPEATNQAIAEWLQTIEDEM</sequence>
<dbReference type="PANTHER" id="PTHR43798">
    <property type="entry name" value="MONOACYLGLYCEROL LIPASE"/>
    <property type="match status" value="1"/>
</dbReference>
<comment type="caution">
    <text evidence="2">The sequence shown here is derived from an EMBL/GenBank/DDBJ whole genome shotgun (WGS) entry which is preliminary data.</text>
</comment>